<evidence type="ECO:0000313" key="3">
    <source>
        <dbReference type="EMBL" id="TYT63966.1"/>
    </source>
</evidence>
<evidence type="ECO:0000256" key="1">
    <source>
        <dbReference type="SAM" id="MobiDB-lite"/>
    </source>
</evidence>
<organism evidence="3 4">
    <name type="scientific">Natrialba swarupiae</name>
    <dbReference type="NCBI Taxonomy" id="2448032"/>
    <lineage>
        <taxon>Archaea</taxon>
        <taxon>Methanobacteriati</taxon>
        <taxon>Methanobacteriota</taxon>
        <taxon>Stenosarchaea group</taxon>
        <taxon>Halobacteria</taxon>
        <taxon>Halobacteriales</taxon>
        <taxon>Natrialbaceae</taxon>
        <taxon>Natrialba</taxon>
    </lineage>
</organism>
<dbReference type="InterPro" id="IPR047794">
    <property type="entry name" value="C45_proenzyme-like"/>
</dbReference>
<feature type="region of interest" description="Disordered" evidence="1">
    <location>
        <begin position="1"/>
        <end position="32"/>
    </location>
</feature>
<dbReference type="Gene3D" id="3.60.60.10">
    <property type="entry name" value="Penicillin V Acylase, Chain A"/>
    <property type="match status" value="1"/>
</dbReference>
<proteinExistence type="predicted"/>
<dbReference type="AlphaFoldDB" id="A0A5D5AQW1"/>
<sequence length="393" mass="43699">MDETDTGTIAYGDEIAGAETFAEQSRRRAETERDAVEWAIEELESQVSTQGVDLEPLLEYARRSRESLPDRHRRSYEAMADAFDVDSDTYEVYVFAFSELCEELAEGTGRSEKNPKGCTNALVSSPKADLEVVDGPLVCKNRDVAGRGVRPKSIVEQPPIDRYHGFLTVDTCGTISIFKGVNDRGLVAANTYIDSERDDIDPEHQLRNGTAIRIVLEECATVAEARTALESYPTRRLMGQTLFLADDTDALLLEIDPVAERIAVDDESVVTRTNHFVHSRSTETESSTTRRERALELLEEKGRLDRDDLWEIAQDHENGPGDDSICRHPEPETDEPHAFGQLTTASTAIFEGGSPTIGVAMGTPCETERARCSFGEEIPADLRTGARWLERMH</sequence>
<evidence type="ECO:0000313" key="4">
    <source>
        <dbReference type="Proteomes" id="UP000324104"/>
    </source>
</evidence>
<dbReference type="InterPro" id="IPR005079">
    <property type="entry name" value="Peptidase_C45_hydrolase"/>
</dbReference>
<name>A0A5D5AQW1_9EURY</name>
<accession>A0A5D5AQW1</accession>
<feature type="domain" description="Peptidase C45 hydrolase" evidence="2">
    <location>
        <begin position="135"/>
        <end position="320"/>
    </location>
</feature>
<dbReference type="RefSeq" id="WP_149079771.1">
    <property type="nucleotide sequence ID" value="NZ_VTAW01000001.1"/>
</dbReference>
<reference evidence="3 4" key="1">
    <citation type="submission" date="2019-08" db="EMBL/GenBank/DDBJ databases">
        <title>Archaea genome.</title>
        <authorList>
            <person name="Kajale S."/>
            <person name="Shouche Y."/>
            <person name="Deshpande N."/>
            <person name="Sharma A."/>
        </authorList>
    </citation>
    <scope>NUCLEOTIDE SEQUENCE [LARGE SCALE GENOMIC DNA]</scope>
    <source>
        <strain evidence="3 4">ESP3B_9</strain>
    </source>
</reference>
<evidence type="ECO:0000259" key="2">
    <source>
        <dbReference type="Pfam" id="PF03417"/>
    </source>
</evidence>
<gene>
    <name evidence="3" type="ORF">FYC77_01820</name>
</gene>
<dbReference type="EMBL" id="VTAW01000001">
    <property type="protein sequence ID" value="TYT63966.1"/>
    <property type="molecule type" value="Genomic_DNA"/>
</dbReference>
<dbReference type="NCBIfam" id="NF040521">
    <property type="entry name" value="C45_proenzyme"/>
    <property type="match status" value="1"/>
</dbReference>
<dbReference type="Pfam" id="PF03417">
    <property type="entry name" value="AAT"/>
    <property type="match status" value="1"/>
</dbReference>
<protein>
    <submittedName>
        <fullName evidence="3">Peptidase C45</fullName>
    </submittedName>
</protein>
<keyword evidence="4" id="KW-1185">Reference proteome</keyword>
<comment type="caution">
    <text evidence="3">The sequence shown here is derived from an EMBL/GenBank/DDBJ whole genome shotgun (WGS) entry which is preliminary data.</text>
</comment>
<dbReference type="Proteomes" id="UP000324104">
    <property type="component" value="Unassembled WGS sequence"/>
</dbReference>